<gene>
    <name evidence="2" type="ORF">KIN20_006967</name>
</gene>
<feature type="compositionally biased region" description="Basic and acidic residues" evidence="1">
    <location>
        <begin position="66"/>
        <end position="76"/>
    </location>
</feature>
<organism evidence="2 3">
    <name type="scientific">Parelaphostrongylus tenuis</name>
    <name type="common">Meningeal worm</name>
    <dbReference type="NCBI Taxonomy" id="148309"/>
    <lineage>
        <taxon>Eukaryota</taxon>
        <taxon>Metazoa</taxon>
        <taxon>Ecdysozoa</taxon>
        <taxon>Nematoda</taxon>
        <taxon>Chromadorea</taxon>
        <taxon>Rhabditida</taxon>
        <taxon>Rhabditina</taxon>
        <taxon>Rhabditomorpha</taxon>
        <taxon>Strongyloidea</taxon>
        <taxon>Metastrongylidae</taxon>
        <taxon>Parelaphostrongylus</taxon>
    </lineage>
</organism>
<proteinExistence type="predicted"/>
<protein>
    <submittedName>
        <fullName evidence="2">Uncharacterized protein</fullName>
    </submittedName>
</protein>
<feature type="compositionally biased region" description="Basic and acidic residues" evidence="1">
    <location>
        <begin position="112"/>
        <end position="129"/>
    </location>
</feature>
<evidence type="ECO:0000256" key="1">
    <source>
        <dbReference type="SAM" id="MobiDB-lite"/>
    </source>
</evidence>
<feature type="compositionally biased region" description="Pro residues" evidence="1">
    <location>
        <begin position="88"/>
        <end position="103"/>
    </location>
</feature>
<reference evidence="2" key="1">
    <citation type="submission" date="2021-06" db="EMBL/GenBank/DDBJ databases">
        <title>Parelaphostrongylus tenuis whole genome reference sequence.</title>
        <authorList>
            <person name="Garwood T.J."/>
            <person name="Larsen P.A."/>
            <person name="Fountain-Jones N.M."/>
            <person name="Garbe J.R."/>
            <person name="Macchietto M.G."/>
            <person name="Kania S.A."/>
            <person name="Gerhold R.W."/>
            <person name="Richards J.E."/>
            <person name="Wolf T.M."/>
        </authorList>
    </citation>
    <scope>NUCLEOTIDE SEQUENCE</scope>
    <source>
        <strain evidence="2">MNPRO001-30</strain>
        <tissue evidence="2">Meninges</tissue>
    </source>
</reference>
<name>A0AAD5MNE3_PARTN</name>
<dbReference type="EMBL" id="JAHQIW010000986">
    <property type="protein sequence ID" value="KAJ1351031.1"/>
    <property type="molecule type" value="Genomic_DNA"/>
</dbReference>
<evidence type="ECO:0000313" key="3">
    <source>
        <dbReference type="Proteomes" id="UP001196413"/>
    </source>
</evidence>
<dbReference type="AlphaFoldDB" id="A0AAD5MNE3"/>
<accession>A0AAD5MNE3</accession>
<evidence type="ECO:0000313" key="2">
    <source>
        <dbReference type="EMBL" id="KAJ1351031.1"/>
    </source>
</evidence>
<dbReference type="Proteomes" id="UP001196413">
    <property type="component" value="Unassembled WGS sequence"/>
</dbReference>
<feature type="region of interest" description="Disordered" evidence="1">
    <location>
        <begin position="1"/>
        <end position="129"/>
    </location>
</feature>
<keyword evidence="3" id="KW-1185">Reference proteome</keyword>
<feature type="compositionally biased region" description="Basic and acidic residues" evidence="1">
    <location>
        <begin position="1"/>
        <end position="34"/>
    </location>
</feature>
<sequence length="129" mass="14706">MDTHERSAYDIRQKEERKRDDTRGNSGELPERRASRIQRSQPVHLTRIKPPSQIGQRKAKTLLPRLESKPPDRHPVMEILDPPRTTCSPPPPTPPSPPPPPPSASVTSSRLSKSDKKSWLDKIRNIKRT</sequence>
<comment type="caution">
    <text evidence="2">The sequence shown here is derived from an EMBL/GenBank/DDBJ whole genome shotgun (WGS) entry which is preliminary data.</text>
</comment>